<dbReference type="GO" id="GO:0007165">
    <property type="term" value="P:signal transduction"/>
    <property type="evidence" value="ECO:0007669"/>
    <property type="project" value="InterPro"/>
</dbReference>
<dbReference type="Proteomes" id="UP000663862">
    <property type="component" value="Unassembled WGS sequence"/>
</dbReference>
<evidence type="ECO:0000259" key="2">
    <source>
        <dbReference type="Pfam" id="PF13676"/>
    </source>
</evidence>
<dbReference type="Pfam" id="PF13676">
    <property type="entry name" value="TIR_2"/>
    <property type="match status" value="1"/>
</dbReference>
<dbReference type="InterPro" id="IPR035897">
    <property type="entry name" value="Toll_tir_struct_dom_sf"/>
</dbReference>
<evidence type="ECO:0000313" key="4">
    <source>
        <dbReference type="Proteomes" id="UP000663862"/>
    </source>
</evidence>
<evidence type="ECO:0000313" key="3">
    <source>
        <dbReference type="EMBL" id="CAF4290026.1"/>
    </source>
</evidence>
<comment type="caution">
    <text evidence="3">The sequence shown here is derived from an EMBL/GenBank/DDBJ whole genome shotgun (WGS) entry which is preliminary data.</text>
</comment>
<evidence type="ECO:0000256" key="1">
    <source>
        <dbReference type="SAM" id="MobiDB-lite"/>
    </source>
</evidence>
<gene>
    <name evidence="3" type="ORF">TSG867_LOCUS5567</name>
</gene>
<reference evidence="3" key="1">
    <citation type="submission" date="2021-02" db="EMBL/GenBank/DDBJ databases">
        <authorList>
            <person name="Nowell W R."/>
        </authorList>
    </citation>
    <scope>NUCLEOTIDE SEQUENCE</scope>
</reference>
<dbReference type="SUPFAM" id="SSF52200">
    <property type="entry name" value="Toll/Interleukin receptor TIR domain"/>
    <property type="match status" value="1"/>
</dbReference>
<organism evidence="3 4">
    <name type="scientific">Rotaria socialis</name>
    <dbReference type="NCBI Taxonomy" id="392032"/>
    <lineage>
        <taxon>Eukaryota</taxon>
        <taxon>Metazoa</taxon>
        <taxon>Spiralia</taxon>
        <taxon>Gnathifera</taxon>
        <taxon>Rotifera</taxon>
        <taxon>Eurotatoria</taxon>
        <taxon>Bdelloidea</taxon>
        <taxon>Philodinida</taxon>
        <taxon>Philodinidae</taxon>
        <taxon>Rotaria</taxon>
    </lineage>
</organism>
<proteinExistence type="predicted"/>
<feature type="region of interest" description="Disordered" evidence="1">
    <location>
        <begin position="1"/>
        <end position="25"/>
    </location>
</feature>
<dbReference type="Gene3D" id="3.40.220.10">
    <property type="entry name" value="Leucine Aminopeptidase, subunit E, domain 1"/>
    <property type="match status" value="1"/>
</dbReference>
<accession>A0A820H6Q4</accession>
<dbReference type="InterPro" id="IPR000157">
    <property type="entry name" value="TIR_dom"/>
</dbReference>
<dbReference type="PANTHER" id="PTHR46270:SF2">
    <property type="entry name" value="TIR DOMAIN-CONTAINING PROTEIN"/>
    <property type="match status" value="1"/>
</dbReference>
<dbReference type="Gene3D" id="3.40.50.10140">
    <property type="entry name" value="Toll/interleukin-1 receptor homology (TIR) domain"/>
    <property type="match status" value="1"/>
</dbReference>
<protein>
    <recommendedName>
        <fullName evidence="2">TIR domain-containing protein</fullName>
    </recommendedName>
</protein>
<dbReference type="PANTHER" id="PTHR46270">
    <property type="entry name" value="ARMADILLO-TYPE FOLD-RELATED"/>
    <property type="match status" value="1"/>
</dbReference>
<sequence length="1303" mass="152725">MFCDPGREKVKNENSREDFAKENDSNKVDRRKSRFDCLYININISIKVDNVSSEFVPSTMVHRTDFNADKRQLDIVSKKSTKKNSNTSICETTYLIDDEIQIEFFKKPQFISHLINYIKQETFAIEIEIKQVHSNDEESVFDYTIKFIGRKKQNRVVRNFVKNLFKSIKSKIYHQNIVKTWLFNITSIGIVQNILDDKTHLFTVCQWNRLNSKILEVYYFDDEKFNSFQNLIDIDDIIHNHILQLNILVSTNKSTQIIEFIHLHTNEILSKFEISSTKQYDEEFNENMNQYEQDHMLISVTRNPYIKNRNKTKHIIKIFGYQKLVNEVFQKFKNLFDKYRLRKYKFGQISSEQLEYLANFCIEQLHDIAREFHNDYIKLNIRENQFYAPHYLKNKIENSILNLLSNLKTSTFKSKELHYDIAEKLYLHIKKLAQQNRCYCELALKSKSKSYRIPRSNKNSSLVSKSIIEQSKSFCSSPLVFSQTKLTNGSIEIVMGDIALQNVDIIIISSTSFGLKESLIERAGEIIEQQPSSQTYQQDNRLSSIPFITETTGGHLNCRKILFVNWSLPTIIFDEDYLSDLIQLYISKSIRYVIKECERANLTTQTIAFAVPDSCKHEQILAEEMIEETINQINLAKVVSLKVSFVLLPDQQTLHQLFLNIIQTIQTGKDCCDIFLCPATTIQITLTCSNVDNLKQCEKRINNYLNRSIFKINLDGFENWNQDMINAFYKYSIDRCTLPKLDKDEKVVLHGPINSVYEVKQKYALIKTLAQEKTNLLSLFSTETLFVDYTIMLSYSPDDSIVSQRLANFLIDEGFSVWLNLNQSRNNEEHFEMVNKSYCIILCISKNYFHDKLCEQEAKYANQIGKCIIPVKVQNYEPIEWLEKLIEKESYFQLFGSENHFNLEYDKLLLKLFQCIANSYIHSFKQASDQSNVLQANGPIKCVGTNKEFDFLLTPDQNKVKYENYIQNLAKSEKGKITDNDKNNLTEKIQDIIHAKENQCRKYLYENKWYCYLQTLDSPEKQQKKDKIKQCVWFNIGILSYKQWLNKIENFKTTLNIAPFTYTGDVNKAIFPMLNEVLRNSYLLLSLRKHYPIEKEFNNLAEQNNNRTISGSFKKRSLMILKHQEEMTCKNLNLNDIDSQTTSIRKSTSLVCFSNNKNMSKNSRKMKQDFKKTCKQQLIVLKQCPAKASLTEKELLDFKFKFAERMKTNEYEFEKFCENYKHSLCSSSKQNINKCSTAIFGPCPFSTVTIESFKTIKTNNSTELPLKFPWNGVFDTKIPSTTWKNPTIVFYFETKSSEAHHIK</sequence>
<dbReference type="InterPro" id="IPR043472">
    <property type="entry name" value="Macro_dom-like"/>
</dbReference>
<feature type="domain" description="TIR" evidence="2">
    <location>
        <begin position="791"/>
        <end position="908"/>
    </location>
</feature>
<dbReference type="EMBL" id="CAJOBQ010000196">
    <property type="protein sequence ID" value="CAF4290026.1"/>
    <property type="molecule type" value="Genomic_DNA"/>
</dbReference>
<name>A0A820H6Q4_9BILA</name>